<dbReference type="EMBL" id="LSOG01000038">
    <property type="protein sequence ID" value="OEH47763.1"/>
    <property type="molecule type" value="Genomic_DNA"/>
</dbReference>
<reference evidence="1 2" key="1">
    <citation type="submission" date="2016-02" db="EMBL/GenBank/DDBJ databases">
        <title>Secondary metabolites in Legionella.</title>
        <authorList>
            <person name="Tobias N.J."/>
            <person name="Bode H.B."/>
        </authorList>
    </citation>
    <scope>NUCLEOTIDE SEQUENCE [LARGE SCALE GENOMIC DNA]</scope>
    <source>
        <strain evidence="1 2">DSM 19216</strain>
    </source>
</reference>
<organism evidence="1 2">
    <name type="scientific">Legionella parisiensis</name>
    <dbReference type="NCBI Taxonomy" id="45071"/>
    <lineage>
        <taxon>Bacteria</taxon>
        <taxon>Pseudomonadati</taxon>
        <taxon>Pseudomonadota</taxon>
        <taxon>Gammaproteobacteria</taxon>
        <taxon>Legionellales</taxon>
        <taxon>Legionellaceae</taxon>
        <taxon>Legionella</taxon>
    </lineage>
</organism>
<accession>A0A1E5JTM1</accession>
<dbReference type="OrthoDB" id="5632254at2"/>
<evidence type="ECO:0000313" key="2">
    <source>
        <dbReference type="Proteomes" id="UP000095229"/>
    </source>
</evidence>
<dbReference type="PATRIC" id="fig|45071.6.peg.2047"/>
<sequence>MGFYFNTFRQQQGDLAYNEQRYEEALNHYSEALKTLYLHAASNNARYTDFYDALVYVLSEVLTTKLTIIRCNAQDSNIIAIATYWQEIPSLLHEMEITHKEHLAGRKHSISNEEGVIKKTKELLASVCEEVSDAIVDCIEEDSEETTLTLPQAIQWMNRAIDFQMTTKNRPKLSSSLGYLNLLERHYKETNDESSLRVMSEYISKHKLLEVNIESTLRKLELLSYVARLTLFNHEDISELVHECKRLFALLSEEEKENPILEDLQNLIHLVPEESQLEDMEETEETDATSYLEETNVESDLSPYHPIVSIDYQNTGSGVVQPPAPTPSPVNFVGTSAPLMTQSTVISPSFSALGFGAAPQGFFSTASQSQASEDMLPYSKALQSSLEKITNDSSNPKFLANLLSLIADFFGKYGADGIQKQNAIVLTFDLYQQVLKIDPGHSRAFSKVKELYFKHGQLIGPYKQFSHGYQSPISVTPTISEARNYFNQAIEELVIQLESFLMNKPSKIENTINNLIDFIGKQLSIITSAPSSELRATLTQTFQKALYNSVPPSNTPVF</sequence>
<dbReference type="AlphaFoldDB" id="A0A1E5JTM1"/>
<dbReference type="RefSeq" id="WP_058517739.1">
    <property type="nucleotide sequence ID" value="NZ_CAAAIE010000013.1"/>
</dbReference>
<proteinExistence type="predicted"/>
<keyword evidence="2" id="KW-1185">Reference proteome</keyword>
<evidence type="ECO:0000313" key="1">
    <source>
        <dbReference type="EMBL" id="OEH47763.1"/>
    </source>
</evidence>
<protein>
    <submittedName>
        <fullName evidence="1">Uncharacterized protein</fullName>
    </submittedName>
</protein>
<dbReference type="Proteomes" id="UP000095229">
    <property type="component" value="Unassembled WGS sequence"/>
</dbReference>
<gene>
    <name evidence="1" type="ORF">lpari_01228</name>
</gene>
<dbReference type="STRING" id="45071.Lpar_1908"/>
<name>A0A1E5JTM1_9GAMM</name>
<comment type="caution">
    <text evidence="1">The sequence shown here is derived from an EMBL/GenBank/DDBJ whole genome shotgun (WGS) entry which is preliminary data.</text>
</comment>